<dbReference type="InterPro" id="IPR056884">
    <property type="entry name" value="NPHP3-like_N"/>
</dbReference>
<feature type="domain" description="Nephrocystin 3-like N-terminal" evidence="3">
    <location>
        <begin position="304"/>
        <end position="472"/>
    </location>
</feature>
<dbReference type="Gene3D" id="3.40.50.300">
    <property type="entry name" value="P-loop containing nucleotide triphosphate hydrolases"/>
    <property type="match status" value="1"/>
</dbReference>
<evidence type="ECO:0000259" key="3">
    <source>
        <dbReference type="Pfam" id="PF24883"/>
    </source>
</evidence>
<dbReference type="Pfam" id="PF24883">
    <property type="entry name" value="NPHP3_N"/>
    <property type="match status" value="1"/>
</dbReference>
<dbReference type="InterPro" id="IPR056693">
    <property type="entry name" value="DUF7791"/>
</dbReference>
<evidence type="ECO:0000256" key="2">
    <source>
        <dbReference type="SAM" id="MobiDB-lite"/>
    </source>
</evidence>
<dbReference type="Pfam" id="PF25053">
    <property type="entry name" value="DUF7791"/>
    <property type="match status" value="1"/>
</dbReference>
<feature type="compositionally biased region" description="Basic and acidic residues" evidence="2">
    <location>
        <begin position="832"/>
        <end position="852"/>
    </location>
</feature>
<dbReference type="EMBL" id="ONZQ02000005">
    <property type="protein sequence ID" value="SPO01974.1"/>
    <property type="molecule type" value="Genomic_DNA"/>
</dbReference>
<proteinExistence type="predicted"/>
<protein>
    <recommendedName>
        <fullName evidence="7">NACHT domain-containing protein</fullName>
    </recommendedName>
</protein>
<feature type="domain" description="DUF7791" evidence="4">
    <location>
        <begin position="583"/>
        <end position="731"/>
    </location>
</feature>
<feature type="compositionally biased region" description="Basic and acidic residues" evidence="2">
    <location>
        <begin position="74"/>
        <end position="83"/>
    </location>
</feature>
<evidence type="ECO:0008006" key="7">
    <source>
        <dbReference type="Google" id="ProtNLM"/>
    </source>
</evidence>
<sequence>MALDPFTAIGLAGNVCQFIAFASAIITAGSELYTSGDGTLTENADLETVTRDLVSISDRLRDSLRRGNQSRGSQARDDAEKPMDDAISGCVAAAKELLDALEALKVKGDKLRTWKSVCKGLRSVWSRGQINSLQKRLALYQAELECHLLVDLREQVSLQQIENTVRFQELDQATQAIAKTILSGEDVFKMLLNRQMDQISDLHEQTNSRMLEEFENTRSEMRKLLSDKHSVQDVPRLQIRQVFGASKSIPWGETGLHDQQVMRDIRDSLYYPELKERQEDILVAYPDTFNWIFHKPSADTRPWDSFMDWLMSDDPIYWIHGKPGAGKSTLMRFLVQHGKTKESLRTWAGANDYLVTASFYFWNSGKIVQRTREGLLRSILWTVLYHHPALCPVVLREEATEANRARVKSGTMNWTRGQLKQLMENLLTQETVPVKLFLAIDGLDEYDGDHVELASWFLARASPRVKMVLSSRPWNAFRDAFESVPQLRLQDLVNADVATFVKGRLESHPRMKELVKREPEIAHTLARQIVDKADGVFLWVRLVVGSLLDGLRNHDRISDLQARLEATPPDLKSLYLVLLKNCDANYREQQSRYIQMRQAAREPPLTLAFSLADDRMRNLTDAANLTLMTRGEALDRCEELERRLQAACAGLLEIDYREKTHLSDDDRGVPLDNHDYYKSAFGSHVQYIHRTVRDFFSREDVSAEIRAWAAPDFDPYASLCRGWVLRLMRLPIETMGRGSMGSLGVGQVSTTYQEALWFSKRAGEAGKQMTNADLVIAKGFSGAGGDGSVRTFQVAYLKSLESSRLDGDEATKEVSRAEQPASTKGTADLDTSESREVSPVERGPEEGHKEGHQSVAMTLGKILCCI</sequence>
<comment type="caution">
    <text evidence="5">The sequence shown here is derived from an EMBL/GenBank/DDBJ whole genome shotgun (WGS) entry which is preliminary data.</text>
</comment>
<reference evidence="5" key="1">
    <citation type="submission" date="2018-03" db="EMBL/GenBank/DDBJ databases">
        <authorList>
            <person name="Guldener U."/>
        </authorList>
    </citation>
    <scope>NUCLEOTIDE SEQUENCE</scope>
</reference>
<feature type="region of interest" description="Disordered" evidence="2">
    <location>
        <begin position="64"/>
        <end position="83"/>
    </location>
</feature>
<evidence type="ECO:0000259" key="4">
    <source>
        <dbReference type="Pfam" id="PF25053"/>
    </source>
</evidence>
<name>A0AAE8MYI7_9PEZI</name>
<gene>
    <name evidence="5" type="ORF">DNG_04647</name>
</gene>
<feature type="region of interest" description="Disordered" evidence="2">
    <location>
        <begin position="807"/>
        <end position="854"/>
    </location>
</feature>
<keyword evidence="6" id="KW-1185">Reference proteome</keyword>
<dbReference type="PANTHER" id="PTHR10039">
    <property type="entry name" value="AMELOGENIN"/>
    <property type="match status" value="1"/>
</dbReference>
<dbReference type="PANTHER" id="PTHR10039:SF5">
    <property type="entry name" value="NACHT DOMAIN-CONTAINING PROTEIN"/>
    <property type="match status" value="1"/>
</dbReference>
<dbReference type="AlphaFoldDB" id="A0AAE8MYI7"/>
<dbReference type="InterPro" id="IPR027417">
    <property type="entry name" value="P-loop_NTPase"/>
</dbReference>
<dbReference type="Proteomes" id="UP001187682">
    <property type="component" value="Unassembled WGS sequence"/>
</dbReference>
<organism evidence="5 6">
    <name type="scientific">Cephalotrichum gorgonifer</name>
    <dbReference type="NCBI Taxonomy" id="2041049"/>
    <lineage>
        <taxon>Eukaryota</taxon>
        <taxon>Fungi</taxon>
        <taxon>Dikarya</taxon>
        <taxon>Ascomycota</taxon>
        <taxon>Pezizomycotina</taxon>
        <taxon>Sordariomycetes</taxon>
        <taxon>Hypocreomycetidae</taxon>
        <taxon>Microascales</taxon>
        <taxon>Microascaceae</taxon>
        <taxon>Cephalotrichum</taxon>
    </lineage>
</organism>
<keyword evidence="1" id="KW-0677">Repeat</keyword>
<evidence type="ECO:0000313" key="6">
    <source>
        <dbReference type="Proteomes" id="UP001187682"/>
    </source>
</evidence>
<accession>A0AAE8MYI7</accession>
<evidence type="ECO:0000256" key="1">
    <source>
        <dbReference type="ARBA" id="ARBA00022737"/>
    </source>
</evidence>
<feature type="compositionally biased region" description="Basic and acidic residues" evidence="2">
    <location>
        <begin position="807"/>
        <end position="816"/>
    </location>
</feature>
<evidence type="ECO:0000313" key="5">
    <source>
        <dbReference type="EMBL" id="SPO01974.1"/>
    </source>
</evidence>
<dbReference type="SUPFAM" id="SSF52540">
    <property type="entry name" value="P-loop containing nucleoside triphosphate hydrolases"/>
    <property type="match status" value="1"/>
</dbReference>